<dbReference type="EMBL" id="JAHJDP010000117">
    <property type="protein sequence ID" value="MBU2693238.1"/>
    <property type="molecule type" value="Genomic_DNA"/>
</dbReference>
<evidence type="ECO:0000256" key="2">
    <source>
        <dbReference type="ARBA" id="ARBA00023015"/>
    </source>
</evidence>
<evidence type="ECO:0000256" key="5">
    <source>
        <dbReference type="ARBA" id="ARBA00023163"/>
    </source>
</evidence>
<evidence type="ECO:0000313" key="8">
    <source>
        <dbReference type="Proteomes" id="UP000777784"/>
    </source>
</evidence>
<proteinExistence type="inferred from homology"/>
<comment type="similarity">
    <text evidence="1">Belongs to the sigma-70 factor family. ECF subfamily.</text>
</comment>
<dbReference type="NCBIfam" id="TIGR02937">
    <property type="entry name" value="sigma70-ECF"/>
    <property type="match status" value="1"/>
</dbReference>
<keyword evidence="2" id="KW-0805">Transcription regulation</keyword>
<dbReference type="SUPFAM" id="SSF88659">
    <property type="entry name" value="Sigma3 and sigma4 domains of RNA polymerase sigma factors"/>
    <property type="match status" value="1"/>
</dbReference>
<dbReference type="Gene3D" id="1.10.1740.10">
    <property type="match status" value="1"/>
</dbReference>
<dbReference type="GO" id="GO:0016987">
    <property type="term" value="F:sigma factor activity"/>
    <property type="evidence" value="ECO:0007669"/>
    <property type="project" value="UniProtKB-KW"/>
</dbReference>
<protein>
    <submittedName>
        <fullName evidence="7">Sigma-70 family RNA polymerase sigma factor</fullName>
    </submittedName>
</protein>
<keyword evidence="3" id="KW-0731">Sigma factor</keyword>
<dbReference type="InterPro" id="IPR013324">
    <property type="entry name" value="RNA_pol_sigma_r3/r4-like"/>
</dbReference>
<organism evidence="7 8">
    <name type="scientific">Eiseniibacteriota bacterium</name>
    <dbReference type="NCBI Taxonomy" id="2212470"/>
    <lineage>
        <taxon>Bacteria</taxon>
        <taxon>Candidatus Eiseniibacteriota</taxon>
    </lineage>
</organism>
<dbReference type="InterPro" id="IPR013325">
    <property type="entry name" value="RNA_pol_sigma_r2"/>
</dbReference>
<dbReference type="AlphaFoldDB" id="A0A948S0S5"/>
<dbReference type="InterPro" id="IPR014284">
    <property type="entry name" value="RNA_pol_sigma-70_dom"/>
</dbReference>
<keyword evidence="4" id="KW-0238">DNA-binding</keyword>
<sequence length="263" mass="30185">MQQETPAGHPSLDSPATSQGPLWPKRLEQLSRTLRHPQNNSQQDRDREAAWFLLNASISKYLRIHLSRLGKASPEDLEDIASQKSLDLLRRIESGSWEMTGRTDGEIMGFLSKAARNGLLDHLREKRRRIEPVDEDRPEWDVGPDTLENAVRTMSPIDPPDIQVERNEFAAALRECAEQLSDRSRKIWFFRVFCGLSSREIACHPEVSLKASHVDVLLQRTRIMIRDCMRQKGHHPQEIPPGTFVELWKAFRLEEILNPGVGE</sequence>
<keyword evidence="5" id="KW-0804">Transcription</keyword>
<feature type="region of interest" description="Disordered" evidence="6">
    <location>
        <begin position="1"/>
        <end position="26"/>
    </location>
</feature>
<dbReference type="GO" id="GO:0003677">
    <property type="term" value="F:DNA binding"/>
    <property type="evidence" value="ECO:0007669"/>
    <property type="project" value="UniProtKB-KW"/>
</dbReference>
<name>A0A948S0S5_UNCEI</name>
<dbReference type="SUPFAM" id="SSF88946">
    <property type="entry name" value="Sigma2 domain of RNA polymerase sigma factors"/>
    <property type="match status" value="1"/>
</dbReference>
<reference evidence="7" key="1">
    <citation type="submission" date="2021-05" db="EMBL/GenBank/DDBJ databases">
        <title>Energy efficiency and biological interactions define the core microbiome of deep oligotrophic groundwater.</title>
        <authorList>
            <person name="Mehrshad M."/>
            <person name="Lopez-Fernandez M."/>
            <person name="Bell E."/>
            <person name="Bernier-Latmani R."/>
            <person name="Bertilsson S."/>
            <person name="Dopson M."/>
        </authorList>
    </citation>
    <scope>NUCLEOTIDE SEQUENCE</scope>
    <source>
        <strain evidence="7">Modern_marine.mb.64</strain>
    </source>
</reference>
<evidence type="ECO:0000256" key="1">
    <source>
        <dbReference type="ARBA" id="ARBA00010641"/>
    </source>
</evidence>
<dbReference type="GO" id="GO:0006352">
    <property type="term" value="P:DNA-templated transcription initiation"/>
    <property type="evidence" value="ECO:0007669"/>
    <property type="project" value="InterPro"/>
</dbReference>
<evidence type="ECO:0000256" key="6">
    <source>
        <dbReference type="SAM" id="MobiDB-lite"/>
    </source>
</evidence>
<dbReference type="InterPro" id="IPR039425">
    <property type="entry name" value="RNA_pol_sigma-70-like"/>
</dbReference>
<dbReference type="PANTHER" id="PTHR43133:SF8">
    <property type="entry name" value="RNA POLYMERASE SIGMA FACTOR HI_1459-RELATED"/>
    <property type="match status" value="1"/>
</dbReference>
<evidence type="ECO:0000256" key="4">
    <source>
        <dbReference type="ARBA" id="ARBA00023125"/>
    </source>
</evidence>
<evidence type="ECO:0000313" key="7">
    <source>
        <dbReference type="EMBL" id="MBU2693238.1"/>
    </source>
</evidence>
<dbReference type="InterPro" id="IPR036388">
    <property type="entry name" value="WH-like_DNA-bd_sf"/>
</dbReference>
<comment type="caution">
    <text evidence="7">The sequence shown here is derived from an EMBL/GenBank/DDBJ whole genome shotgun (WGS) entry which is preliminary data.</text>
</comment>
<dbReference type="Proteomes" id="UP000777784">
    <property type="component" value="Unassembled WGS sequence"/>
</dbReference>
<accession>A0A948S0S5</accession>
<dbReference type="PANTHER" id="PTHR43133">
    <property type="entry name" value="RNA POLYMERASE ECF-TYPE SIGMA FACTO"/>
    <property type="match status" value="1"/>
</dbReference>
<gene>
    <name evidence="7" type="ORF">KJ970_20160</name>
</gene>
<dbReference type="Gene3D" id="1.10.10.10">
    <property type="entry name" value="Winged helix-like DNA-binding domain superfamily/Winged helix DNA-binding domain"/>
    <property type="match status" value="1"/>
</dbReference>
<evidence type="ECO:0000256" key="3">
    <source>
        <dbReference type="ARBA" id="ARBA00023082"/>
    </source>
</evidence>